<dbReference type="PANTHER" id="PTHR38048:SF2">
    <property type="entry name" value="HEMERYTHRIN-LIKE DOMAIN-CONTAINING PROTEIN"/>
    <property type="match status" value="1"/>
</dbReference>
<keyword evidence="3" id="KW-1185">Reference proteome</keyword>
<dbReference type="InterPro" id="IPR012312">
    <property type="entry name" value="Hemerythrin-like"/>
</dbReference>
<dbReference type="Gene3D" id="1.20.120.520">
    <property type="entry name" value="nmb1532 protein domain like"/>
    <property type="match status" value="1"/>
</dbReference>
<comment type="caution">
    <text evidence="2">The sequence shown here is derived from an EMBL/GenBank/DDBJ whole genome shotgun (WGS) entry which is preliminary data.</text>
</comment>
<dbReference type="Proteomes" id="UP001285441">
    <property type="component" value="Unassembled WGS sequence"/>
</dbReference>
<dbReference type="InterPro" id="IPR053206">
    <property type="entry name" value="Dimeric_xanthone_biosynth"/>
</dbReference>
<organism evidence="2 3">
    <name type="scientific">Podospora didyma</name>
    <dbReference type="NCBI Taxonomy" id="330526"/>
    <lineage>
        <taxon>Eukaryota</taxon>
        <taxon>Fungi</taxon>
        <taxon>Dikarya</taxon>
        <taxon>Ascomycota</taxon>
        <taxon>Pezizomycotina</taxon>
        <taxon>Sordariomycetes</taxon>
        <taxon>Sordariomycetidae</taxon>
        <taxon>Sordariales</taxon>
        <taxon>Podosporaceae</taxon>
        <taxon>Podospora</taxon>
    </lineage>
</organism>
<name>A0AAE0TZU8_9PEZI</name>
<dbReference type="AlphaFoldDB" id="A0AAE0TZU8"/>
<reference evidence="2" key="1">
    <citation type="journal article" date="2023" name="Mol. Phylogenet. Evol.">
        <title>Genome-scale phylogeny and comparative genomics of the fungal order Sordariales.</title>
        <authorList>
            <person name="Hensen N."/>
            <person name="Bonometti L."/>
            <person name="Westerberg I."/>
            <person name="Brannstrom I.O."/>
            <person name="Guillou S."/>
            <person name="Cros-Aarteil S."/>
            <person name="Calhoun S."/>
            <person name="Haridas S."/>
            <person name="Kuo A."/>
            <person name="Mondo S."/>
            <person name="Pangilinan J."/>
            <person name="Riley R."/>
            <person name="LaButti K."/>
            <person name="Andreopoulos B."/>
            <person name="Lipzen A."/>
            <person name="Chen C."/>
            <person name="Yan M."/>
            <person name="Daum C."/>
            <person name="Ng V."/>
            <person name="Clum A."/>
            <person name="Steindorff A."/>
            <person name="Ohm R.A."/>
            <person name="Martin F."/>
            <person name="Silar P."/>
            <person name="Natvig D.O."/>
            <person name="Lalanne C."/>
            <person name="Gautier V."/>
            <person name="Ament-Velasquez S.L."/>
            <person name="Kruys A."/>
            <person name="Hutchinson M.I."/>
            <person name="Powell A.J."/>
            <person name="Barry K."/>
            <person name="Miller A.N."/>
            <person name="Grigoriev I.V."/>
            <person name="Debuchy R."/>
            <person name="Gladieux P."/>
            <person name="Hiltunen Thoren M."/>
            <person name="Johannesson H."/>
        </authorList>
    </citation>
    <scope>NUCLEOTIDE SEQUENCE</scope>
    <source>
        <strain evidence="2">CBS 232.78</strain>
    </source>
</reference>
<feature type="domain" description="Hemerythrin-like" evidence="1">
    <location>
        <begin position="35"/>
        <end position="114"/>
    </location>
</feature>
<dbReference type="PANTHER" id="PTHR38048">
    <property type="entry name" value="EXPRESSED PROTEIN"/>
    <property type="match status" value="1"/>
</dbReference>
<proteinExistence type="predicted"/>
<reference evidence="2" key="2">
    <citation type="submission" date="2023-06" db="EMBL/GenBank/DDBJ databases">
        <authorList>
            <consortium name="Lawrence Berkeley National Laboratory"/>
            <person name="Haridas S."/>
            <person name="Hensen N."/>
            <person name="Bonometti L."/>
            <person name="Westerberg I."/>
            <person name="Brannstrom I.O."/>
            <person name="Guillou S."/>
            <person name="Cros-Aarteil S."/>
            <person name="Calhoun S."/>
            <person name="Kuo A."/>
            <person name="Mondo S."/>
            <person name="Pangilinan J."/>
            <person name="Riley R."/>
            <person name="LaButti K."/>
            <person name="Andreopoulos B."/>
            <person name="Lipzen A."/>
            <person name="Chen C."/>
            <person name="Yanf M."/>
            <person name="Daum C."/>
            <person name="Ng V."/>
            <person name="Clum A."/>
            <person name="Steindorff A."/>
            <person name="Ohm R."/>
            <person name="Martin F."/>
            <person name="Silar P."/>
            <person name="Natvig D."/>
            <person name="Lalanne C."/>
            <person name="Gautier V."/>
            <person name="Ament-velasquez S.L."/>
            <person name="Kruys A."/>
            <person name="Hutchinson M.I."/>
            <person name="Powell A.J."/>
            <person name="Barry K."/>
            <person name="Miller A.N."/>
            <person name="Grigoriev I.V."/>
            <person name="Debuchy R."/>
            <person name="Gladieux P."/>
            <person name="Thoren M.H."/>
            <person name="Johannesson H."/>
        </authorList>
    </citation>
    <scope>NUCLEOTIDE SEQUENCE</scope>
    <source>
        <strain evidence="2">CBS 232.78</strain>
    </source>
</reference>
<gene>
    <name evidence="2" type="ORF">B0H63DRAFT_473277</name>
</gene>
<protein>
    <submittedName>
        <fullName evidence="2">Hemerythrin HHE cation binding domain-containing protein</fullName>
    </submittedName>
</protein>
<dbReference type="Pfam" id="PF01814">
    <property type="entry name" value="Hemerythrin"/>
    <property type="match status" value="1"/>
</dbReference>
<evidence type="ECO:0000313" key="3">
    <source>
        <dbReference type="Proteomes" id="UP001285441"/>
    </source>
</evidence>
<evidence type="ECO:0000259" key="1">
    <source>
        <dbReference type="Pfam" id="PF01814"/>
    </source>
</evidence>
<accession>A0AAE0TZU8</accession>
<dbReference type="EMBL" id="JAULSW010000004">
    <property type="protein sequence ID" value="KAK3385611.1"/>
    <property type="molecule type" value="Genomic_DNA"/>
</dbReference>
<sequence>MMTRGLNSIYLQAPHIKPEDEKAFCKYVLCWHLFLDLHHSSEEADFFPMIEQMAGETGIMAANVEQHYAFDDGLEKFGAYFRDVQAGKEKYDGKKVGALINSFGEILTQHLHSEIPTLVSLKRFGPEKMNGLPALQERVAQHAVKRLGVAGIVWCYANVNRTADEGIFSWWPPAPAPFTLAMTAIFWYLNQDVTKFGSADRHGNPRELYAVLKDEPEKAL</sequence>
<evidence type="ECO:0000313" key="2">
    <source>
        <dbReference type="EMBL" id="KAK3385611.1"/>
    </source>
</evidence>